<protein>
    <submittedName>
        <fullName evidence="2">Uncharacterized protein</fullName>
    </submittedName>
</protein>
<sequence length="86" mass="9620">MAVGVELPRSSGAPGLGRDIRNRALEPAEGPRPRRLRRPRCRTGRGIQSAALDVGELFQPPLQAAAMRWWYINITRKALDEMLKSL</sequence>
<dbReference type="EMBL" id="NCVQ01000006">
    <property type="protein sequence ID" value="PWZ20013.1"/>
    <property type="molecule type" value="Genomic_DNA"/>
</dbReference>
<name>A0A3L6EHQ0_MAIZE</name>
<evidence type="ECO:0000256" key="1">
    <source>
        <dbReference type="SAM" id="MobiDB-lite"/>
    </source>
</evidence>
<feature type="compositionally biased region" description="Basic and acidic residues" evidence="1">
    <location>
        <begin position="18"/>
        <end position="32"/>
    </location>
</feature>
<dbReference type="AlphaFoldDB" id="A0A3L6EHQ0"/>
<accession>A0A3L6EHQ0</accession>
<organism evidence="2">
    <name type="scientific">Zea mays</name>
    <name type="common">Maize</name>
    <dbReference type="NCBI Taxonomy" id="4577"/>
    <lineage>
        <taxon>Eukaryota</taxon>
        <taxon>Viridiplantae</taxon>
        <taxon>Streptophyta</taxon>
        <taxon>Embryophyta</taxon>
        <taxon>Tracheophyta</taxon>
        <taxon>Spermatophyta</taxon>
        <taxon>Magnoliopsida</taxon>
        <taxon>Liliopsida</taxon>
        <taxon>Poales</taxon>
        <taxon>Poaceae</taxon>
        <taxon>PACMAD clade</taxon>
        <taxon>Panicoideae</taxon>
        <taxon>Andropogonodae</taxon>
        <taxon>Andropogoneae</taxon>
        <taxon>Tripsacinae</taxon>
        <taxon>Zea</taxon>
    </lineage>
</organism>
<reference evidence="2" key="1">
    <citation type="journal article" date="2018" name="Nat. Genet.">
        <title>Extensive intraspecific gene order and gene structural variations between Mo17 and other maize genomes.</title>
        <authorList>
            <person name="Sun S."/>
            <person name="Zhou Y."/>
            <person name="Chen J."/>
            <person name="Shi J."/>
            <person name="Zhao H."/>
            <person name="Zhao H."/>
            <person name="Song W."/>
            <person name="Zhang M."/>
            <person name="Cui Y."/>
            <person name="Dong X."/>
            <person name="Liu H."/>
            <person name="Ma X."/>
            <person name="Jiao Y."/>
            <person name="Wang B."/>
            <person name="Wei X."/>
            <person name="Stein J.C."/>
            <person name="Glaubitz J.C."/>
            <person name="Lu F."/>
            <person name="Yu G."/>
            <person name="Liang C."/>
            <person name="Fengler K."/>
            <person name="Li B."/>
            <person name="Rafalski A."/>
            <person name="Schnable P.S."/>
            <person name="Ware D.H."/>
            <person name="Buckler E.S."/>
            <person name="Lai J."/>
        </authorList>
    </citation>
    <scope>NUCLEOTIDE SEQUENCE [LARGE SCALE GENOMIC DNA]</scope>
    <source>
        <tissue evidence="2">Seedling</tissue>
    </source>
</reference>
<feature type="compositionally biased region" description="Basic residues" evidence="1">
    <location>
        <begin position="33"/>
        <end position="42"/>
    </location>
</feature>
<proteinExistence type="predicted"/>
<feature type="region of interest" description="Disordered" evidence="1">
    <location>
        <begin position="1"/>
        <end position="42"/>
    </location>
</feature>
<gene>
    <name evidence="2" type="ORF">Zm00014a_034383</name>
</gene>
<dbReference type="Proteomes" id="UP000251960">
    <property type="component" value="Chromosome 5"/>
</dbReference>
<evidence type="ECO:0000313" key="2">
    <source>
        <dbReference type="EMBL" id="PWZ20013.1"/>
    </source>
</evidence>
<comment type="caution">
    <text evidence="2">The sequence shown here is derived from an EMBL/GenBank/DDBJ whole genome shotgun (WGS) entry which is preliminary data.</text>
</comment>